<dbReference type="AlphaFoldDB" id="A0A7Z0D1D5"/>
<name>A0A7Z0D1D5_9MICO</name>
<feature type="DNA-binding region" description="H-T-H motif" evidence="4">
    <location>
        <begin position="37"/>
        <end position="56"/>
    </location>
</feature>
<reference evidence="6 7" key="1">
    <citation type="submission" date="2020-07" db="EMBL/GenBank/DDBJ databases">
        <title>Sequencing the genomes of 1000 actinobacteria strains.</title>
        <authorList>
            <person name="Klenk H.-P."/>
        </authorList>
    </citation>
    <scope>NUCLEOTIDE SEQUENCE [LARGE SCALE GENOMIC DNA]</scope>
    <source>
        <strain evidence="6 7">DSM 26341</strain>
    </source>
</reference>
<dbReference type="PROSITE" id="PS50977">
    <property type="entry name" value="HTH_TETR_2"/>
    <property type="match status" value="1"/>
</dbReference>
<sequence length="189" mass="20481">MSPRTGTRPGGRSARIQRAVHQATQDLLDEIPRANLTVPLIAERAEVDATTVYRRWGTLAQLLSDVAANRIRETPLPEATGSLRGDLTAWSQQFAEEISSGPGRGYVADVLAGDATGDNAKQCADYAAESIEQILDRFDGQPLPSVDDILEHVIAPLIYRILFAANRPLTGYAEKLVTEFLDGDHTAVA</sequence>
<dbReference type="SUPFAM" id="SSF48498">
    <property type="entry name" value="Tetracyclin repressor-like, C-terminal domain"/>
    <property type="match status" value="1"/>
</dbReference>
<evidence type="ECO:0000313" key="6">
    <source>
        <dbReference type="EMBL" id="NYI66818.1"/>
    </source>
</evidence>
<dbReference type="EMBL" id="JACBZP010000001">
    <property type="protein sequence ID" value="NYI66818.1"/>
    <property type="molecule type" value="Genomic_DNA"/>
</dbReference>
<dbReference type="InterPro" id="IPR009057">
    <property type="entry name" value="Homeodomain-like_sf"/>
</dbReference>
<dbReference type="InterPro" id="IPR001647">
    <property type="entry name" value="HTH_TetR"/>
</dbReference>
<keyword evidence="7" id="KW-1185">Reference proteome</keyword>
<organism evidence="6 7">
    <name type="scientific">Spelaeicoccus albus</name>
    <dbReference type="NCBI Taxonomy" id="1280376"/>
    <lineage>
        <taxon>Bacteria</taxon>
        <taxon>Bacillati</taxon>
        <taxon>Actinomycetota</taxon>
        <taxon>Actinomycetes</taxon>
        <taxon>Micrococcales</taxon>
        <taxon>Brevibacteriaceae</taxon>
        <taxon>Spelaeicoccus</taxon>
    </lineage>
</organism>
<dbReference type="Gene3D" id="1.10.10.60">
    <property type="entry name" value="Homeodomain-like"/>
    <property type="match status" value="1"/>
</dbReference>
<dbReference type="InterPro" id="IPR036271">
    <property type="entry name" value="Tet_transcr_reg_TetR-rel_C_sf"/>
</dbReference>
<comment type="caution">
    <text evidence="6">The sequence shown here is derived from an EMBL/GenBank/DDBJ whole genome shotgun (WGS) entry which is preliminary data.</text>
</comment>
<evidence type="ECO:0000256" key="1">
    <source>
        <dbReference type="ARBA" id="ARBA00023015"/>
    </source>
</evidence>
<keyword evidence="2 4" id="KW-0238">DNA-binding</keyword>
<dbReference type="InterPro" id="IPR011075">
    <property type="entry name" value="TetR_C"/>
</dbReference>
<keyword evidence="1" id="KW-0805">Transcription regulation</keyword>
<dbReference type="GO" id="GO:0003677">
    <property type="term" value="F:DNA binding"/>
    <property type="evidence" value="ECO:0007669"/>
    <property type="project" value="UniProtKB-UniRule"/>
</dbReference>
<dbReference type="Proteomes" id="UP000539111">
    <property type="component" value="Unassembled WGS sequence"/>
</dbReference>
<dbReference type="Gene3D" id="1.10.357.10">
    <property type="entry name" value="Tetracycline Repressor, domain 2"/>
    <property type="match status" value="1"/>
</dbReference>
<evidence type="ECO:0000256" key="4">
    <source>
        <dbReference type="PROSITE-ProRule" id="PRU00335"/>
    </source>
</evidence>
<dbReference type="SUPFAM" id="SSF46689">
    <property type="entry name" value="Homeodomain-like"/>
    <property type="match status" value="1"/>
</dbReference>
<protein>
    <submittedName>
        <fullName evidence="6">AcrR family transcriptional regulator</fullName>
    </submittedName>
</protein>
<dbReference type="Pfam" id="PF16859">
    <property type="entry name" value="TetR_C_11"/>
    <property type="match status" value="1"/>
</dbReference>
<keyword evidence="3" id="KW-0804">Transcription</keyword>
<evidence type="ECO:0000313" key="7">
    <source>
        <dbReference type="Proteomes" id="UP000539111"/>
    </source>
</evidence>
<accession>A0A7Z0D1D5</accession>
<evidence type="ECO:0000256" key="3">
    <source>
        <dbReference type="ARBA" id="ARBA00023163"/>
    </source>
</evidence>
<proteinExistence type="predicted"/>
<evidence type="ECO:0000256" key="2">
    <source>
        <dbReference type="ARBA" id="ARBA00023125"/>
    </source>
</evidence>
<gene>
    <name evidence="6" type="ORF">BJY26_001124</name>
</gene>
<feature type="domain" description="HTH tetR-type" evidence="5">
    <location>
        <begin position="14"/>
        <end position="74"/>
    </location>
</feature>
<dbReference type="RefSeq" id="WP_179426417.1">
    <property type="nucleotide sequence ID" value="NZ_JACBZP010000001.1"/>
</dbReference>
<evidence type="ECO:0000259" key="5">
    <source>
        <dbReference type="PROSITE" id="PS50977"/>
    </source>
</evidence>